<dbReference type="EMBL" id="JABSTQ010009362">
    <property type="protein sequence ID" value="KAG0430008.1"/>
    <property type="molecule type" value="Genomic_DNA"/>
</dbReference>
<evidence type="ECO:0000313" key="2">
    <source>
        <dbReference type="Proteomes" id="UP000805193"/>
    </source>
</evidence>
<proteinExistence type="predicted"/>
<keyword evidence="2" id="KW-1185">Reference proteome</keyword>
<reference evidence="1 2" key="1">
    <citation type="journal article" date="2020" name="Cell">
        <title>Large-Scale Comparative Analyses of Tick Genomes Elucidate Their Genetic Diversity and Vector Capacities.</title>
        <authorList>
            <consortium name="Tick Genome and Microbiome Consortium (TIGMIC)"/>
            <person name="Jia N."/>
            <person name="Wang J."/>
            <person name="Shi W."/>
            <person name="Du L."/>
            <person name="Sun Y."/>
            <person name="Zhan W."/>
            <person name="Jiang J.F."/>
            <person name="Wang Q."/>
            <person name="Zhang B."/>
            <person name="Ji P."/>
            <person name="Bell-Sakyi L."/>
            <person name="Cui X.M."/>
            <person name="Yuan T.T."/>
            <person name="Jiang B.G."/>
            <person name="Yang W.F."/>
            <person name="Lam T.T."/>
            <person name="Chang Q.C."/>
            <person name="Ding S.J."/>
            <person name="Wang X.J."/>
            <person name="Zhu J.G."/>
            <person name="Ruan X.D."/>
            <person name="Zhao L."/>
            <person name="Wei J.T."/>
            <person name="Ye R.Z."/>
            <person name="Que T.C."/>
            <person name="Du C.H."/>
            <person name="Zhou Y.H."/>
            <person name="Cheng J.X."/>
            <person name="Dai P.F."/>
            <person name="Guo W.B."/>
            <person name="Han X.H."/>
            <person name="Huang E.J."/>
            <person name="Li L.F."/>
            <person name="Wei W."/>
            <person name="Gao Y.C."/>
            <person name="Liu J.Z."/>
            <person name="Shao H.Z."/>
            <person name="Wang X."/>
            <person name="Wang C.C."/>
            <person name="Yang T.C."/>
            <person name="Huo Q.B."/>
            <person name="Li W."/>
            <person name="Chen H.Y."/>
            <person name="Chen S.E."/>
            <person name="Zhou L.G."/>
            <person name="Ni X.B."/>
            <person name="Tian J.H."/>
            <person name="Sheng Y."/>
            <person name="Liu T."/>
            <person name="Pan Y.S."/>
            <person name="Xia L.Y."/>
            <person name="Li J."/>
            <person name="Zhao F."/>
            <person name="Cao W.C."/>
        </authorList>
    </citation>
    <scope>NUCLEOTIDE SEQUENCE [LARGE SCALE GENOMIC DNA]</scope>
    <source>
        <strain evidence="1">Iper-2018</strain>
    </source>
</reference>
<name>A0AC60QBA2_IXOPE</name>
<protein>
    <submittedName>
        <fullName evidence="1">Uncharacterized protein</fullName>
    </submittedName>
</protein>
<comment type="caution">
    <text evidence="1">The sequence shown here is derived from an EMBL/GenBank/DDBJ whole genome shotgun (WGS) entry which is preliminary data.</text>
</comment>
<evidence type="ECO:0000313" key="1">
    <source>
        <dbReference type="EMBL" id="KAG0430008.1"/>
    </source>
</evidence>
<sequence length="732" mass="82375">MAKIDQGAALFPLLSELAIALPTLPMSNAPRASPTGMTHNAQNATEAFLLGARQPPLLSQAHPCSTESDSHHRENTLGAYYALLENAARVIESLTGALQTAVRPPPPTRPPVRISIPTYRGYGDRDLQKYQQAMGMSDHEILERIFPISLVDQAARWLRLTGSQLSSIEHSNDGPNTQESLLEFVRAMQELFELAEPSAPNTERVERVIRQSHPTFAGYLRGSRFRDLNELASEWRSKREPGFAARALRLCRWARATSARCADVRLKVKFQPQWFQPKESRGIAGSSRTHAHTSFFTSYLSRRIEYFSRSCTELSLVPICEKEWLVRLELELERVREEDRPGTSGGGAELNLMEEVLSFSRLMKGVLAQMPSSELLVPSWFDGVENVFATYEVHERLRGSLVRPYFTEHMRALVNRLPVGEGSDYGAVKERIEGSSGRVTLTRAFGDSVSALLRHVPMALPTRFVEYILREVPILCAVTDRLVAGTDMLLTPDDYDNLNRWIWNPKTRKTRRKPFRRPMAAFLRTTARPGSGSKIKPRGPSPEAQEHTLTGNDCENKGPYGETKDPRRDKADPTQGHPKASSCSRHGGSQAWDAVVSKRPRPKRKRQRRISAVRSGDDASCKERQWKRDERHFQDRKLSLRLRGGKLQNPHFKQPRTHSSSAGMKPGGGNDKPRTTERDSRWRHGSSSTFGAGIKSDAKILPDLQDCDFEPTFKSKDNLNSWSEAKQKRGVG</sequence>
<gene>
    <name evidence="1" type="ORF">HPB47_023092</name>
</gene>
<accession>A0AC60QBA2</accession>
<dbReference type="Proteomes" id="UP000805193">
    <property type="component" value="Unassembled WGS sequence"/>
</dbReference>
<organism evidence="1 2">
    <name type="scientific">Ixodes persulcatus</name>
    <name type="common">Taiga tick</name>
    <dbReference type="NCBI Taxonomy" id="34615"/>
    <lineage>
        <taxon>Eukaryota</taxon>
        <taxon>Metazoa</taxon>
        <taxon>Ecdysozoa</taxon>
        <taxon>Arthropoda</taxon>
        <taxon>Chelicerata</taxon>
        <taxon>Arachnida</taxon>
        <taxon>Acari</taxon>
        <taxon>Parasitiformes</taxon>
        <taxon>Ixodida</taxon>
        <taxon>Ixodoidea</taxon>
        <taxon>Ixodidae</taxon>
        <taxon>Ixodinae</taxon>
        <taxon>Ixodes</taxon>
    </lineage>
</organism>